<dbReference type="Proteomes" id="UP000247152">
    <property type="component" value="Unassembled WGS sequence"/>
</dbReference>
<reference evidence="2 3" key="1">
    <citation type="submission" date="2018-05" db="EMBL/GenBank/DDBJ databases">
        <title>Legionella qingyii sp.nov., whole genome shotgun sequence.</title>
        <authorList>
            <person name="Wu H."/>
            <person name="Zhu Q."/>
            <person name="Hu C."/>
        </authorList>
    </citation>
    <scope>NUCLEOTIDE SEQUENCE [LARGE SCALE GENOMIC DNA]</scope>
    <source>
        <strain evidence="2 3">HEB18</strain>
    </source>
</reference>
<evidence type="ECO:0000313" key="1">
    <source>
        <dbReference type="EMBL" id="PWY54152.1"/>
    </source>
</evidence>
<dbReference type="EMBL" id="QHJG01000031">
    <property type="protein sequence ID" value="PWY54530.1"/>
    <property type="molecule type" value="Genomic_DNA"/>
</dbReference>
<gene>
    <name evidence="2" type="ORF">DGG96_16095</name>
    <name evidence="1" type="ORF">DGG96_18460</name>
</gene>
<evidence type="ECO:0000313" key="2">
    <source>
        <dbReference type="EMBL" id="PWY54530.1"/>
    </source>
</evidence>
<comment type="caution">
    <text evidence="2">The sequence shown here is derived from an EMBL/GenBank/DDBJ whole genome shotgun (WGS) entry which is preliminary data.</text>
</comment>
<dbReference type="AlphaFoldDB" id="A0A317U2J6"/>
<sequence length="59" mass="6905">MDNFVILFGQEVLGNRERVVVFHVREIKAFSKLKKIDEVRLVTQQVTQVFDIKVLGRAF</sequence>
<organism evidence="2 3">
    <name type="scientific">Legionella qingyii</name>
    <dbReference type="NCBI Taxonomy" id="2184757"/>
    <lineage>
        <taxon>Bacteria</taxon>
        <taxon>Pseudomonadati</taxon>
        <taxon>Pseudomonadota</taxon>
        <taxon>Gammaproteobacteria</taxon>
        <taxon>Legionellales</taxon>
        <taxon>Legionellaceae</taxon>
        <taxon>Legionella</taxon>
    </lineage>
</organism>
<proteinExistence type="predicted"/>
<dbReference type="EMBL" id="QHJG01000043">
    <property type="protein sequence ID" value="PWY54152.1"/>
    <property type="molecule type" value="Genomic_DNA"/>
</dbReference>
<protein>
    <submittedName>
        <fullName evidence="2">Uncharacterized protein</fullName>
    </submittedName>
</protein>
<accession>A0A317U2J6</accession>
<name>A0A317U2J6_9GAMM</name>
<evidence type="ECO:0000313" key="3">
    <source>
        <dbReference type="Proteomes" id="UP000247152"/>
    </source>
</evidence>